<organism evidence="3 4">
    <name type="scientific">Plantimonas leprariae</name>
    <dbReference type="NCBI Taxonomy" id="2615207"/>
    <lineage>
        <taxon>Bacteria</taxon>
        <taxon>Pseudomonadati</taxon>
        <taxon>Pseudomonadota</taxon>
        <taxon>Alphaproteobacteria</taxon>
        <taxon>Hyphomicrobiales</taxon>
        <taxon>Aurantimonadaceae</taxon>
        <taxon>Plantimonas</taxon>
    </lineage>
</organism>
<gene>
    <name evidence="3" type="ORF">F6X38_01040</name>
</gene>
<accession>A0A7V7TYH7</accession>
<feature type="region of interest" description="Disordered" evidence="1">
    <location>
        <begin position="183"/>
        <end position="226"/>
    </location>
</feature>
<sequence length="226" mass="24409">MPRPVLRLAFALGASLLAACADRHSIEVGSVPDDYRTRHPIVVDEDTALLEIPVTSSDIRLSVPAKGRIEDFAGQFRASRSAAMRVLLPAGSANERAAELASRDVVATLRHAGVPRDRILLQPYHADGQAGAVPIRLSYATLAAKTAPCGRWPEDLGETSENKQYFNFGCASQQNLAAQVADPRDLLGPRGRSPIDAARRTEMLESYRTGDKTSSAAPAVESDYDW</sequence>
<dbReference type="AlphaFoldDB" id="A0A7V7TYH7"/>
<evidence type="ECO:0000256" key="2">
    <source>
        <dbReference type="SAM" id="SignalP"/>
    </source>
</evidence>
<dbReference type="NCBIfam" id="TIGR02522">
    <property type="entry name" value="pilus_cpaD"/>
    <property type="match status" value="1"/>
</dbReference>
<feature type="signal peptide" evidence="2">
    <location>
        <begin position="1"/>
        <end position="21"/>
    </location>
</feature>
<dbReference type="InterPro" id="IPR019027">
    <property type="entry name" value="Pilus_biogenesis_CpaD-related"/>
</dbReference>
<dbReference type="PROSITE" id="PS51257">
    <property type="entry name" value="PROKAR_LIPOPROTEIN"/>
    <property type="match status" value="1"/>
</dbReference>
<feature type="chain" id="PRO_5031221512" evidence="2">
    <location>
        <begin position="22"/>
        <end position="226"/>
    </location>
</feature>
<keyword evidence="4" id="KW-1185">Reference proteome</keyword>
<evidence type="ECO:0000256" key="1">
    <source>
        <dbReference type="SAM" id="MobiDB-lite"/>
    </source>
</evidence>
<keyword evidence="2" id="KW-0732">Signal</keyword>
<reference evidence="3 4" key="1">
    <citation type="submission" date="2019-09" db="EMBL/GenBank/DDBJ databases">
        <title>YIM 132180 draft genome.</title>
        <authorList>
            <person name="Zhang K."/>
        </authorList>
    </citation>
    <scope>NUCLEOTIDE SEQUENCE [LARGE SCALE GENOMIC DNA]</scope>
    <source>
        <strain evidence="3 4">YIM 132180</strain>
    </source>
</reference>
<proteinExistence type="predicted"/>
<dbReference type="EMBL" id="VZDO01000001">
    <property type="protein sequence ID" value="KAB0682997.1"/>
    <property type="molecule type" value="Genomic_DNA"/>
</dbReference>
<evidence type="ECO:0000313" key="3">
    <source>
        <dbReference type="EMBL" id="KAB0682997.1"/>
    </source>
</evidence>
<dbReference type="Proteomes" id="UP000432089">
    <property type="component" value="Unassembled WGS sequence"/>
</dbReference>
<dbReference type="Pfam" id="PF09476">
    <property type="entry name" value="Pilus_CpaD"/>
    <property type="match status" value="1"/>
</dbReference>
<protein>
    <submittedName>
        <fullName evidence="3">Pilus assembly protein CpaD</fullName>
    </submittedName>
</protein>
<name>A0A7V7TYH7_9HYPH</name>
<dbReference type="InterPro" id="IPR013361">
    <property type="entry name" value="Pilus_CpaD"/>
</dbReference>
<evidence type="ECO:0000313" key="4">
    <source>
        <dbReference type="Proteomes" id="UP000432089"/>
    </source>
</evidence>
<feature type="compositionally biased region" description="Basic and acidic residues" evidence="1">
    <location>
        <begin position="197"/>
        <end position="211"/>
    </location>
</feature>
<comment type="caution">
    <text evidence="3">The sequence shown here is derived from an EMBL/GenBank/DDBJ whole genome shotgun (WGS) entry which is preliminary data.</text>
</comment>